<dbReference type="NCBIfam" id="TIGR00208">
    <property type="entry name" value="fliS"/>
    <property type="match status" value="1"/>
</dbReference>
<name>A0A840QNS3_9BACI</name>
<keyword evidence="6" id="KW-0282">Flagellum</keyword>
<keyword evidence="6" id="KW-0966">Cell projection</keyword>
<dbReference type="AlphaFoldDB" id="A0A840QNS3"/>
<comment type="caution">
    <text evidence="6">The sequence shown here is derived from an EMBL/GenBank/DDBJ whole genome shotgun (WGS) entry which is preliminary data.</text>
</comment>
<dbReference type="EMBL" id="JACHHB010000004">
    <property type="protein sequence ID" value="MBB5173019.1"/>
    <property type="molecule type" value="Genomic_DNA"/>
</dbReference>
<evidence type="ECO:0000256" key="4">
    <source>
        <dbReference type="ARBA" id="ARBA00022795"/>
    </source>
</evidence>
<comment type="subcellular location">
    <subcellularLocation>
        <location evidence="1">Cytoplasm</location>
        <location evidence="1">Cytosol</location>
    </subcellularLocation>
</comment>
<dbReference type="InterPro" id="IPR003713">
    <property type="entry name" value="FliS"/>
</dbReference>
<dbReference type="GO" id="GO:0071973">
    <property type="term" value="P:bacterial-type flagellum-dependent cell motility"/>
    <property type="evidence" value="ECO:0007669"/>
    <property type="project" value="TreeGrafter"/>
</dbReference>
<comment type="similarity">
    <text evidence="2">Belongs to the FliS family.</text>
</comment>
<dbReference type="RefSeq" id="WP_184663469.1">
    <property type="nucleotide sequence ID" value="NZ_JACHHB010000004.1"/>
</dbReference>
<sequence>MSIMSKEAIYQKSSQEITTLLYEACVDRLEEAIQAIEERDMLAANEKLQKASDIVERLGSGLNYEAGIISEQLDALYNYIADEIVRANFTKKKLHIQNALDTIIPIMRAWQQAVKMKADKQPAMRKQQMNVYEQNTMYE</sequence>
<gene>
    <name evidence="6" type="ORF">HNQ41_001182</name>
</gene>
<dbReference type="SUPFAM" id="SSF101116">
    <property type="entry name" value="Flagellar export chaperone FliS"/>
    <property type="match status" value="1"/>
</dbReference>
<protein>
    <submittedName>
        <fullName evidence="6">Flagellar protein FliS</fullName>
    </submittedName>
</protein>
<evidence type="ECO:0000256" key="5">
    <source>
        <dbReference type="ARBA" id="ARBA00023186"/>
    </source>
</evidence>
<reference evidence="6 7" key="1">
    <citation type="submission" date="2020-08" db="EMBL/GenBank/DDBJ databases">
        <title>Genomic Encyclopedia of Type Strains, Phase IV (KMG-IV): sequencing the most valuable type-strain genomes for metagenomic binning, comparative biology and taxonomic classification.</title>
        <authorList>
            <person name="Goeker M."/>
        </authorList>
    </citation>
    <scope>NUCLEOTIDE SEQUENCE [LARGE SCALE GENOMIC DNA]</scope>
    <source>
        <strain evidence="6 7">DSM 24696</strain>
    </source>
</reference>
<dbReference type="Pfam" id="PF02561">
    <property type="entry name" value="FliS"/>
    <property type="match status" value="1"/>
</dbReference>
<keyword evidence="6" id="KW-0969">Cilium</keyword>
<dbReference type="InterPro" id="IPR036584">
    <property type="entry name" value="FliS_sf"/>
</dbReference>
<evidence type="ECO:0000256" key="3">
    <source>
        <dbReference type="ARBA" id="ARBA00022490"/>
    </source>
</evidence>
<proteinExistence type="inferred from homology"/>
<dbReference type="Proteomes" id="UP000551878">
    <property type="component" value="Unassembled WGS sequence"/>
</dbReference>
<dbReference type="GO" id="GO:0044780">
    <property type="term" value="P:bacterial-type flagellum assembly"/>
    <property type="evidence" value="ECO:0007669"/>
    <property type="project" value="InterPro"/>
</dbReference>
<dbReference type="GO" id="GO:0005829">
    <property type="term" value="C:cytosol"/>
    <property type="evidence" value="ECO:0007669"/>
    <property type="project" value="UniProtKB-SubCell"/>
</dbReference>
<organism evidence="6 7">
    <name type="scientific">Texcoconibacillus texcoconensis</name>
    <dbReference type="NCBI Taxonomy" id="1095777"/>
    <lineage>
        <taxon>Bacteria</taxon>
        <taxon>Bacillati</taxon>
        <taxon>Bacillota</taxon>
        <taxon>Bacilli</taxon>
        <taxon>Bacillales</taxon>
        <taxon>Bacillaceae</taxon>
        <taxon>Texcoconibacillus</taxon>
    </lineage>
</organism>
<evidence type="ECO:0000313" key="6">
    <source>
        <dbReference type="EMBL" id="MBB5173019.1"/>
    </source>
</evidence>
<dbReference type="PANTHER" id="PTHR34773">
    <property type="entry name" value="FLAGELLAR SECRETION CHAPERONE FLIS"/>
    <property type="match status" value="1"/>
</dbReference>
<evidence type="ECO:0000313" key="7">
    <source>
        <dbReference type="Proteomes" id="UP000551878"/>
    </source>
</evidence>
<keyword evidence="3" id="KW-0963">Cytoplasm</keyword>
<keyword evidence="7" id="KW-1185">Reference proteome</keyword>
<keyword evidence="5" id="KW-0143">Chaperone</keyword>
<evidence type="ECO:0000256" key="1">
    <source>
        <dbReference type="ARBA" id="ARBA00004514"/>
    </source>
</evidence>
<dbReference type="Gene3D" id="1.20.120.340">
    <property type="entry name" value="Flagellar protein FliS"/>
    <property type="match status" value="1"/>
</dbReference>
<accession>A0A840QNS3</accession>
<evidence type="ECO:0000256" key="2">
    <source>
        <dbReference type="ARBA" id="ARBA00008787"/>
    </source>
</evidence>
<dbReference type="CDD" id="cd16098">
    <property type="entry name" value="FliS"/>
    <property type="match status" value="1"/>
</dbReference>
<dbReference type="PANTHER" id="PTHR34773:SF1">
    <property type="entry name" value="FLAGELLAR SECRETION CHAPERONE FLIS"/>
    <property type="match status" value="1"/>
</dbReference>
<keyword evidence="4" id="KW-1005">Bacterial flagellum biogenesis</keyword>